<dbReference type="InterPro" id="IPR011989">
    <property type="entry name" value="ARM-like"/>
</dbReference>
<dbReference type="PANTHER" id="PTHR16216:SF2">
    <property type="entry name" value="DYNEIN AXONEMAL ASSEMBLY FACTOR 5"/>
    <property type="match status" value="1"/>
</dbReference>
<dbReference type="PANTHER" id="PTHR16216">
    <property type="entry name" value="DYNEIN ASSEMBLY FACTOR 5, AXONEMAL"/>
    <property type="match status" value="1"/>
</dbReference>
<dbReference type="Proteomes" id="UP001558652">
    <property type="component" value="Unassembled WGS sequence"/>
</dbReference>
<evidence type="ECO:0000313" key="4">
    <source>
        <dbReference type="Proteomes" id="UP001558652"/>
    </source>
</evidence>
<feature type="domain" description="Dynein axonemal assembly factor 5 TPR repeats" evidence="2">
    <location>
        <begin position="11"/>
        <end position="290"/>
    </location>
</feature>
<dbReference type="InterPro" id="IPR052623">
    <property type="entry name" value="DAAF5"/>
</dbReference>
<sequence>MLERSLNIIQQSEDKTNKRSALGELRKIISQTETSGLGDIYTRISKSLHLCFQDRFELCREQSILITTDMLNTLEPDPKYLISLIPALQRRIVCEASQEPSEEIRLLLVKLLHVIIEKYDNLVTPFTNDIIEMLAATIADSAPVVKKESCSCAIALSKVPSQAFYTCSPKLIKPLVDTAGHQHWRVRCIVVETIGSVIQNGDNKCIPDVTTPLAKRLFDDSFHVRMAVTRVVGNWMISLPDRYSFFPVLLPLILTSLTDENDDIVKETEFLWTTAGKQYLNENEKDFKDRIDYISDIMEHYPPNVTRPHLGCRILVEREGGKFLLALGREICDWVASVRIKSAQLLTQVVLHAEASITQQVHKIIGPMCKAATDEEPPVVQNVILAAEYIGYFVPASVHCKLIIETMGEANYGQLRVVSGLVRGSKKDELVEHLTAVGRLLGHSTFEAEEQIAMLNLIESVFFVCGQDSLVIGEDIFLSIISVAGMATAQEILEMALGNLIQSLLLFTKFVK</sequence>
<accession>A0ABD0YGB8</accession>
<name>A0ABD0YGB8_9HEMI</name>
<comment type="caution">
    <text evidence="3">The sequence shown here is derived from an EMBL/GenBank/DDBJ whole genome shotgun (WGS) entry which is preliminary data.</text>
</comment>
<evidence type="ECO:0000259" key="2">
    <source>
        <dbReference type="Pfam" id="PF25757"/>
    </source>
</evidence>
<keyword evidence="4" id="KW-1185">Reference proteome</keyword>
<dbReference type="AlphaFoldDB" id="A0ABD0YGB8"/>
<dbReference type="InterPro" id="IPR016024">
    <property type="entry name" value="ARM-type_fold"/>
</dbReference>
<reference evidence="3 4" key="1">
    <citation type="submission" date="2024-07" db="EMBL/GenBank/DDBJ databases">
        <title>Chromosome-level genome assembly of the water stick insect Ranatra chinensis (Heteroptera: Nepidae).</title>
        <authorList>
            <person name="Liu X."/>
        </authorList>
    </citation>
    <scope>NUCLEOTIDE SEQUENCE [LARGE SCALE GENOMIC DNA]</scope>
    <source>
        <strain evidence="3">Cailab_2021Rc</strain>
        <tissue evidence="3">Muscle</tissue>
    </source>
</reference>
<dbReference type="Gene3D" id="1.25.10.10">
    <property type="entry name" value="Leucine-rich Repeat Variant"/>
    <property type="match status" value="1"/>
</dbReference>
<dbReference type="InterPro" id="IPR057978">
    <property type="entry name" value="TPR_DAAF5"/>
</dbReference>
<dbReference type="SUPFAM" id="SSF48371">
    <property type="entry name" value="ARM repeat"/>
    <property type="match status" value="1"/>
</dbReference>
<feature type="domain" description="Dynein axonemal assembly factor 5 HEAT-repeat" evidence="1">
    <location>
        <begin position="299"/>
        <end position="486"/>
    </location>
</feature>
<dbReference type="Pfam" id="PF24573">
    <property type="entry name" value="HEAT_DAAF5"/>
    <property type="match status" value="1"/>
</dbReference>
<evidence type="ECO:0000313" key="3">
    <source>
        <dbReference type="EMBL" id="KAL1116119.1"/>
    </source>
</evidence>
<proteinExistence type="predicted"/>
<evidence type="ECO:0000259" key="1">
    <source>
        <dbReference type="Pfam" id="PF24573"/>
    </source>
</evidence>
<dbReference type="Pfam" id="PF25757">
    <property type="entry name" value="TPR_DNAAF5"/>
    <property type="match status" value="1"/>
</dbReference>
<protein>
    <submittedName>
        <fullName evidence="3">Uncharacterized protein</fullName>
    </submittedName>
</protein>
<organism evidence="3 4">
    <name type="scientific">Ranatra chinensis</name>
    <dbReference type="NCBI Taxonomy" id="642074"/>
    <lineage>
        <taxon>Eukaryota</taxon>
        <taxon>Metazoa</taxon>
        <taxon>Ecdysozoa</taxon>
        <taxon>Arthropoda</taxon>
        <taxon>Hexapoda</taxon>
        <taxon>Insecta</taxon>
        <taxon>Pterygota</taxon>
        <taxon>Neoptera</taxon>
        <taxon>Paraneoptera</taxon>
        <taxon>Hemiptera</taxon>
        <taxon>Heteroptera</taxon>
        <taxon>Panheteroptera</taxon>
        <taxon>Nepomorpha</taxon>
        <taxon>Nepidae</taxon>
        <taxon>Ranatrinae</taxon>
        <taxon>Ranatra</taxon>
    </lineage>
</organism>
<dbReference type="InterPro" id="IPR056497">
    <property type="entry name" value="HEAT_DAAF5"/>
</dbReference>
<gene>
    <name evidence="3" type="ORF">AAG570_005614</name>
</gene>
<dbReference type="EMBL" id="JBFDAA010000018">
    <property type="protein sequence ID" value="KAL1116119.1"/>
    <property type="molecule type" value="Genomic_DNA"/>
</dbReference>